<reference evidence="11 12" key="1">
    <citation type="journal article" date="2024" name="Proc. Natl. Acad. Sci. U.S.A.">
        <title>The genetic regulatory architecture and epigenomic basis for age-related changes in rattlesnake venom.</title>
        <authorList>
            <person name="Hogan M.P."/>
            <person name="Holding M.L."/>
            <person name="Nystrom G.S."/>
            <person name="Colston T.J."/>
            <person name="Bartlett D.A."/>
            <person name="Mason A.J."/>
            <person name="Ellsworth S.A."/>
            <person name="Rautsaw R.M."/>
            <person name="Lawrence K.C."/>
            <person name="Strickland J.L."/>
            <person name="He B."/>
            <person name="Fraser P."/>
            <person name="Margres M.J."/>
            <person name="Gilbert D.M."/>
            <person name="Gibbs H.L."/>
            <person name="Parkinson C.L."/>
            <person name="Rokyta D.R."/>
        </authorList>
    </citation>
    <scope>NUCLEOTIDE SEQUENCE [LARGE SCALE GENOMIC DNA]</scope>
    <source>
        <strain evidence="11">DRR0105</strain>
    </source>
</reference>
<dbReference type="PROSITE" id="PS00237">
    <property type="entry name" value="G_PROTEIN_RECEP_F1_1"/>
    <property type="match status" value="1"/>
</dbReference>
<name>A0AAW1C547_CROAD</name>
<dbReference type="Pfam" id="PF00001">
    <property type="entry name" value="7tm_1"/>
    <property type="match status" value="1"/>
</dbReference>
<feature type="transmembrane region" description="Helical" evidence="9">
    <location>
        <begin position="98"/>
        <end position="131"/>
    </location>
</feature>
<protein>
    <submittedName>
        <fullName evidence="11">Prolactin-releasing peptide receptor-like</fullName>
    </submittedName>
</protein>
<feature type="transmembrane region" description="Helical" evidence="9">
    <location>
        <begin position="32"/>
        <end position="55"/>
    </location>
</feature>
<proteinExistence type="inferred from homology"/>
<dbReference type="AlphaFoldDB" id="A0AAW1C547"/>
<evidence type="ECO:0000256" key="2">
    <source>
        <dbReference type="ARBA" id="ARBA00022692"/>
    </source>
</evidence>
<dbReference type="PANTHER" id="PTHR24235">
    <property type="entry name" value="NEUROPEPTIDE Y RECEPTOR"/>
    <property type="match status" value="1"/>
</dbReference>
<feature type="domain" description="G-protein coupled receptors family 1 profile" evidence="10">
    <location>
        <begin position="47"/>
        <end position="183"/>
    </location>
</feature>
<sequence length="183" mass="20534">MAVHSQPLNDSCSNSSDLLFTGLDLLFELKPLFIPLYALLVTVACTGNLLLLCLISFTKKLQNTTDFLIGNLAAADLIMCIFCVPLTAVYAFESRGWLFGVFMCYFVTLMQGTTVFVSVLSLTAIAIDRYIVIVHPIRQRKRKIPRAVCQNQEKWTTKKEKTFQILVVSILCFGLCWLPLQVG</sequence>
<dbReference type="Proteomes" id="UP001474421">
    <property type="component" value="Unassembled WGS sequence"/>
</dbReference>
<keyword evidence="5 9" id="KW-0472">Membrane</keyword>
<evidence type="ECO:0000313" key="12">
    <source>
        <dbReference type="Proteomes" id="UP001474421"/>
    </source>
</evidence>
<keyword evidence="3 9" id="KW-1133">Transmembrane helix</keyword>
<dbReference type="InterPro" id="IPR017452">
    <property type="entry name" value="GPCR_Rhodpsn_7TM"/>
</dbReference>
<evidence type="ECO:0000256" key="6">
    <source>
        <dbReference type="ARBA" id="ARBA00023170"/>
    </source>
</evidence>
<dbReference type="EMBL" id="JAOTOJ010000001">
    <property type="protein sequence ID" value="KAK9409696.1"/>
    <property type="molecule type" value="Genomic_DNA"/>
</dbReference>
<dbReference type="GO" id="GO:0043005">
    <property type="term" value="C:neuron projection"/>
    <property type="evidence" value="ECO:0007669"/>
    <property type="project" value="TreeGrafter"/>
</dbReference>
<comment type="caution">
    <text evidence="11">The sequence shown here is derived from an EMBL/GenBank/DDBJ whole genome shotgun (WGS) entry which is preliminary data.</text>
</comment>
<dbReference type="PRINTS" id="PR00237">
    <property type="entry name" value="GPCRRHODOPSN"/>
</dbReference>
<evidence type="ECO:0000256" key="4">
    <source>
        <dbReference type="ARBA" id="ARBA00023040"/>
    </source>
</evidence>
<dbReference type="PANTHER" id="PTHR24235:SF19">
    <property type="entry name" value="PROLACTIN RELEASING PEPTIDE RECEPTOR-LIKE"/>
    <property type="match status" value="1"/>
</dbReference>
<dbReference type="Gene3D" id="1.20.1070.10">
    <property type="entry name" value="Rhodopsin 7-helix transmembrane proteins"/>
    <property type="match status" value="1"/>
</dbReference>
<dbReference type="InterPro" id="IPR000276">
    <property type="entry name" value="GPCR_Rhodpsn"/>
</dbReference>
<evidence type="ECO:0000313" key="11">
    <source>
        <dbReference type="EMBL" id="KAK9409696.1"/>
    </source>
</evidence>
<dbReference type="PROSITE" id="PS50262">
    <property type="entry name" value="G_PROTEIN_RECEP_F1_2"/>
    <property type="match status" value="1"/>
</dbReference>
<feature type="transmembrane region" description="Helical" evidence="9">
    <location>
        <begin position="67"/>
        <end position="92"/>
    </location>
</feature>
<keyword evidence="2 8" id="KW-0812">Transmembrane</keyword>
<keyword evidence="6 8" id="KW-0675">Receptor</keyword>
<dbReference type="GO" id="GO:0005886">
    <property type="term" value="C:plasma membrane"/>
    <property type="evidence" value="ECO:0007669"/>
    <property type="project" value="TreeGrafter"/>
</dbReference>
<feature type="transmembrane region" description="Helical" evidence="9">
    <location>
        <begin position="162"/>
        <end position="180"/>
    </location>
</feature>
<evidence type="ECO:0000256" key="9">
    <source>
        <dbReference type="SAM" id="Phobius"/>
    </source>
</evidence>
<evidence type="ECO:0000256" key="8">
    <source>
        <dbReference type="RuleBase" id="RU000688"/>
    </source>
</evidence>
<evidence type="ECO:0000256" key="5">
    <source>
        <dbReference type="ARBA" id="ARBA00023136"/>
    </source>
</evidence>
<evidence type="ECO:0000256" key="1">
    <source>
        <dbReference type="ARBA" id="ARBA00004141"/>
    </source>
</evidence>
<dbReference type="GO" id="GO:0004983">
    <property type="term" value="F:neuropeptide Y receptor activity"/>
    <property type="evidence" value="ECO:0007669"/>
    <property type="project" value="InterPro"/>
</dbReference>
<comment type="subcellular location">
    <subcellularLocation>
        <location evidence="1">Membrane</location>
        <topology evidence="1">Multi-pass membrane protein</topology>
    </subcellularLocation>
</comment>
<accession>A0AAW1C547</accession>
<keyword evidence="12" id="KW-1185">Reference proteome</keyword>
<keyword evidence="7 8" id="KW-0807">Transducer</keyword>
<dbReference type="SUPFAM" id="SSF81321">
    <property type="entry name" value="Family A G protein-coupled receptor-like"/>
    <property type="match status" value="1"/>
</dbReference>
<dbReference type="PRINTS" id="PR01018">
    <property type="entry name" value="PRPRECEPTOR"/>
</dbReference>
<evidence type="ECO:0000259" key="10">
    <source>
        <dbReference type="PROSITE" id="PS50262"/>
    </source>
</evidence>
<gene>
    <name evidence="11" type="ORF">NXF25_000871</name>
</gene>
<dbReference type="GO" id="GO:0042923">
    <property type="term" value="F:neuropeptide binding"/>
    <property type="evidence" value="ECO:0007669"/>
    <property type="project" value="TreeGrafter"/>
</dbReference>
<comment type="similarity">
    <text evidence="8">Belongs to the G-protein coupled receptor 1 family.</text>
</comment>
<organism evidence="11 12">
    <name type="scientific">Crotalus adamanteus</name>
    <name type="common">Eastern diamondback rattlesnake</name>
    <dbReference type="NCBI Taxonomy" id="8729"/>
    <lineage>
        <taxon>Eukaryota</taxon>
        <taxon>Metazoa</taxon>
        <taxon>Chordata</taxon>
        <taxon>Craniata</taxon>
        <taxon>Vertebrata</taxon>
        <taxon>Euteleostomi</taxon>
        <taxon>Lepidosauria</taxon>
        <taxon>Squamata</taxon>
        <taxon>Bifurcata</taxon>
        <taxon>Unidentata</taxon>
        <taxon>Episquamata</taxon>
        <taxon>Toxicofera</taxon>
        <taxon>Serpentes</taxon>
        <taxon>Colubroidea</taxon>
        <taxon>Viperidae</taxon>
        <taxon>Crotalinae</taxon>
        <taxon>Crotalus</taxon>
    </lineage>
</organism>
<evidence type="ECO:0000256" key="3">
    <source>
        <dbReference type="ARBA" id="ARBA00022989"/>
    </source>
</evidence>
<evidence type="ECO:0000256" key="7">
    <source>
        <dbReference type="ARBA" id="ARBA00023224"/>
    </source>
</evidence>
<dbReference type="InterPro" id="IPR001402">
    <property type="entry name" value="Prolrel_pep_rcpt"/>
</dbReference>
<keyword evidence="4 8" id="KW-0297">G-protein coupled receptor</keyword>